<accession>A0A8H4J2X9</accession>
<keyword evidence="2" id="KW-1185">Reference proteome</keyword>
<comment type="caution">
    <text evidence="1">The sequence shown here is derived from an EMBL/GenBank/DDBJ whole genome shotgun (WGS) entry which is preliminary data.</text>
</comment>
<sequence length="328" mass="36287">MKLSIPTITAAMVTVTHGYMMGFYITTSDPYASDNCRNQSSWENAFQSIKSLPSKQFDHVLIRRSASCDLLSNVVPAAVNNNISVLVELNAENEMKSRIDQIELQDALVFYGNSWLAAVSFSYQPEHTSAKLMLERIEDVENMLARLGMGSPVGHIINARDLDDHLIDPQYEATFAASDFIGIVSKPIIDDEDDDLPDDVEAFFNYVWVTVSDDDFESFAEQSLGIMTEDNVEALAGQLRKAIGDAKAAFMKDIEMSVEASVIHVLDRLDLTIEDGAAEALPNTTRSPSQVPSNFLGVLDNYTDDYETDSSDYQSSRALLRLGLLDKG</sequence>
<proteinExistence type="predicted"/>
<evidence type="ECO:0000313" key="2">
    <source>
        <dbReference type="Proteomes" id="UP000572817"/>
    </source>
</evidence>
<organism evidence="1 2">
    <name type="scientific">Botryosphaeria dothidea</name>
    <dbReference type="NCBI Taxonomy" id="55169"/>
    <lineage>
        <taxon>Eukaryota</taxon>
        <taxon>Fungi</taxon>
        <taxon>Dikarya</taxon>
        <taxon>Ascomycota</taxon>
        <taxon>Pezizomycotina</taxon>
        <taxon>Dothideomycetes</taxon>
        <taxon>Dothideomycetes incertae sedis</taxon>
        <taxon>Botryosphaeriales</taxon>
        <taxon>Botryosphaeriaceae</taxon>
        <taxon>Botryosphaeria</taxon>
    </lineage>
</organism>
<evidence type="ECO:0000313" key="1">
    <source>
        <dbReference type="EMBL" id="KAF4312246.1"/>
    </source>
</evidence>
<reference evidence="1" key="1">
    <citation type="submission" date="2020-04" db="EMBL/GenBank/DDBJ databases">
        <title>Genome Assembly and Annotation of Botryosphaeria dothidea sdau 11-99, a Latent Pathogen of Apple Fruit Ring Rot in China.</title>
        <authorList>
            <person name="Yu C."/>
            <person name="Diao Y."/>
            <person name="Lu Q."/>
            <person name="Zhao J."/>
            <person name="Cui S."/>
            <person name="Peng C."/>
            <person name="He B."/>
            <person name="Liu H."/>
        </authorList>
    </citation>
    <scope>NUCLEOTIDE SEQUENCE [LARGE SCALE GENOMIC DNA]</scope>
    <source>
        <strain evidence="1">Sdau11-99</strain>
    </source>
</reference>
<protein>
    <submittedName>
        <fullName evidence="1">Uncharacterized protein</fullName>
    </submittedName>
</protein>
<gene>
    <name evidence="1" type="ORF">GTA08_BOTSDO12172</name>
</gene>
<dbReference type="AlphaFoldDB" id="A0A8H4J2X9"/>
<dbReference type="Proteomes" id="UP000572817">
    <property type="component" value="Unassembled WGS sequence"/>
</dbReference>
<name>A0A8H4J2X9_9PEZI</name>
<dbReference type="EMBL" id="WWBZ02000007">
    <property type="protein sequence ID" value="KAF4312246.1"/>
    <property type="molecule type" value="Genomic_DNA"/>
</dbReference>